<evidence type="ECO:0000259" key="2">
    <source>
        <dbReference type="Pfam" id="PF19051"/>
    </source>
</evidence>
<dbReference type="Gene3D" id="3.40.50.720">
    <property type="entry name" value="NAD(P)-binding Rossmann-like Domain"/>
    <property type="match status" value="1"/>
</dbReference>
<dbReference type="GO" id="GO:0000166">
    <property type="term" value="F:nucleotide binding"/>
    <property type="evidence" value="ECO:0007669"/>
    <property type="project" value="InterPro"/>
</dbReference>
<dbReference type="InterPro" id="IPR043906">
    <property type="entry name" value="Gfo/Idh/MocA_OxRdtase_bact_C"/>
</dbReference>
<dbReference type="SUPFAM" id="SSF51735">
    <property type="entry name" value="NAD(P)-binding Rossmann-fold domains"/>
    <property type="match status" value="1"/>
</dbReference>
<evidence type="ECO:0008006" key="4">
    <source>
        <dbReference type="Google" id="ProtNLM"/>
    </source>
</evidence>
<dbReference type="Pfam" id="PF01408">
    <property type="entry name" value="GFO_IDH_MocA"/>
    <property type="match status" value="1"/>
</dbReference>
<evidence type="ECO:0000259" key="1">
    <source>
        <dbReference type="Pfam" id="PF01408"/>
    </source>
</evidence>
<dbReference type="EMBL" id="UINC01002981">
    <property type="protein sequence ID" value="SVA02197.1"/>
    <property type="molecule type" value="Genomic_DNA"/>
</dbReference>
<dbReference type="Gene3D" id="3.30.360.10">
    <property type="entry name" value="Dihydrodipicolinate Reductase, domain 2"/>
    <property type="match status" value="1"/>
</dbReference>
<feature type="domain" description="Gfo/Idh/MocA-like oxidoreductase bacterial type C-terminal" evidence="2">
    <location>
        <begin position="214"/>
        <end position="263"/>
    </location>
</feature>
<proteinExistence type="predicted"/>
<sequence>MKKNISTNKSRRDFIKYGSLAASGFFIVPRHVLGGNGYQAPSDTLNIGGIGVGGKGTSDLWNASIQGAENVVAMCDVDKGKQSLKSRERFPKANFYQDYREMLDTEKDLDAVTISSPDHMHAIQALAAMDLGIHVYVQKPLTHNIREARMLTETSREKKIVTQMGNQGASNSGMVKIQEWFNKKLIGDVDKVYVWTNRPVWPQGIPVPKPTGGSAPDNLDWDLWLGTAPKIDYTDAYHPFNWRGWWAYGTGALGDMGCHIIDVPYRTLGLGYPKSVECSVGNVFIKMWSPEYIPEGCPPSSYVTLDFDRTSKNYKPIKMIWCDGGIRPPHPDLIPVNESLGEPGGGNGVMMIGSRGIITSGTYGLTPKLYRKNRETLRFDTDNQPEPEFGHQRKWIDACKSGFNSEEHKSLTSSFDYSGPMTETVLMGNIAIRSYMLRFKTDPSTHLGFPNGGFDYTGRKKLLWDGENMKITNFDEANQFVTREYRSGWEV</sequence>
<dbReference type="PANTHER" id="PTHR43818:SF10">
    <property type="entry name" value="NADH-DEPENDENT DEHYDROGENASE-RELATED"/>
    <property type="match status" value="1"/>
</dbReference>
<feature type="domain" description="Gfo/Idh/MocA-like oxidoreductase N-terminal" evidence="1">
    <location>
        <begin position="46"/>
        <end position="164"/>
    </location>
</feature>
<dbReference type="AlphaFoldDB" id="A0A381SIN0"/>
<dbReference type="SUPFAM" id="SSF55347">
    <property type="entry name" value="Glyceraldehyde-3-phosphate dehydrogenase-like, C-terminal domain"/>
    <property type="match status" value="1"/>
</dbReference>
<evidence type="ECO:0000313" key="3">
    <source>
        <dbReference type="EMBL" id="SVA02197.1"/>
    </source>
</evidence>
<dbReference type="InterPro" id="IPR000683">
    <property type="entry name" value="Gfo/Idh/MocA-like_OxRdtase_N"/>
</dbReference>
<dbReference type="InterPro" id="IPR050463">
    <property type="entry name" value="Gfo/Idh/MocA_oxidrdct_glycsds"/>
</dbReference>
<name>A0A381SIN0_9ZZZZ</name>
<dbReference type="Pfam" id="PF19051">
    <property type="entry name" value="GFO_IDH_MocA_C2"/>
    <property type="match status" value="1"/>
</dbReference>
<accession>A0A381SIN0</accession>
<gene>
    <name evidence="3" type="ORF">METZ01_LOCUS55051</name>
</gene>
<organism evidence="3">
    <name type="scientific">marine metagenome</name>
    <dbReference type="NCBI Taxonomy" id="408172"/>
    <lineage>
        <taxon>unclassified sequences</taxon>
        <taxon>metagenomes</taxon>
        <taxon>ecological metagenomes</taxon>
    </lineage>
</organism>
<protein>
    <recommendedName>
        <fullName evidence="4">Gfo/Idh/MocA-like oxidoreductase N-terminal domain-containing protein</fullName>
    </recommendedName>
</protein>
<reference evidence="3" key="1">
    <citation type="submission" date="2018-05" db="EMBL/GenBank/DDBJ databases">
        <authorList>
            <person name="Lanie J.A."/>
            <person name="Ng W.-L."/>
            <person name="Kazmierczak K.M."/>
            <person name="Andrzejewski T.M."/>
            <person name="Davidsen T.M."/>
            <person name="Wayne K.J."/>
            <person name="Tettelin H."/>
            <person name="Glass J.I."/>
            <person name="Rusch D."/>
            <person name="Podicherti R."/>
            <person name="Tsui H.-C.T."/>
            <person name="Winkler M.E."/>
        </authorList>
    </citation>
    <scope>NUCLEOTIDE SEQUENCE</scope>
</reference>
<dbReference type="InterPro" id="IPR036291">
    <property type="entry name" value="NAD(P)-bd_dom_sf"/>
</dbReference>
<dbReference type="PANTHER" id="PTHR43818">
    <property type="entry name" value="BCDNA.GH03377"/>
    <property type="match status" value="1"/>
</dbReference>